<name>A0A6P8GIM5_CLUHA</name>
<dbReference type="PANTHER" id="PTHR20837:SF2">
    <property type="entry name" value="PROTEIN CC2D2B"/>
    <property type="match status" value="1"/>
</dbReference>
<evidence type="ECO:0000313" key="2">
    <source>
        <dbReference type="Proteomes" id="UP000515152"/>
    </source>
</evidence>
<keyword evidence="2" id="KW-1185">Reference proteome</keyword>
<reference evidence="3" key="1">
    <citation type="submission" date="2025-08" db="UniProtKB">
        <authorList>
            <consortium name="RefSeq"/>
        </authorList>
    </citation>
    <scope>IDENTIFICATION</scope>
</reference>
<evidence type="ECO:0000313" key="3">
    <source>
        <dbReference type="RefSeq" id="XP_031435297.1"/>
    </source>
</evidence>
<dbReference type="Proteomes" id="UP000515152">
    <property type="component" value="Chromosome 13"/>
</dbReference>
<accession>A0A6P8GIM5</accession>
<dbReference type="OrthoDB" id="2162143at2759"/>
<evidence type="ECO:0000259" key="1">
    <source>
        <dbReference type="Pfam" id="PF24652"/>
    </source>
</evidence>
<dbReference type="InterPro" id="IPR052434">
    <property type="entry name" value="Tectonic-like_complex_comp"/>
</dbReference>
<dbReference type="AlphaFoldDB" id="A0A6P8GIM5"/>
<dbReference type="GO" id="GO:1904491">
    <property type="term" value="P:protein localization to ciliary transition zone"/>
    <property type="evidence" value="ECO:0007669"/>
    <property type="project" value="TreeGrafter"/>
</dbReference>
<dbReference type="GO" id="GO:1905515">
    <property type="term" value="P:non-motile cilium assembly"/>
    <property type="evidence" value="ECO:0007669"/>
    <property type="project" value="TreeGrafter"/>
</dbReference>
<gene>
    <name evidence="3" type="primary">LOC105893415</name>
</gene>
<dbReference type="GO" id="GO:0035869">
    <property type="term" value="C:ciliary transition zone"/>
    <property type="evidence" value="ECO:0007669"/>
    <property type="project" value="TreeGrafter"/>
</dbReference>
<sequence>MAVPLTFQLSDDFTWIALFSADSQPKSAEESPAIQYRIPQSELVEVLQRRMENKLKQSVMEWRCPHLTRWNRRYPTILSEILPKFEMQQDLSSVEEELHRLSVNMRDFKVTGMPIHMAFTDMDAVIERVRSAQIHSTEIPDTEFALCVYIHPYHNDILSVWVFLASLATRQKGTYYQPPSYGE</sequence>
<organism evidence="2 3">
    <name type="scientific">Clupea harengus</name>
    <name type="common">Atlantic herring</name>
    <dbReference type="NCBI Taxonomy" id="7950"/>
    <lineage>
        <taxon>Eukaryota</taxon>
        <taxon>Metazoa</taxon>
        <taxon>Chordata</taxon>
        <taxon>Craniata</taxon>
        <taxon>Vertebrata</taxon>
        <taxon>Euteleostomi</taxon>
        <taxon>Actinopterygii</taxon>
        <taxon>Neopterygii</taxon>
        <taxon>Teleostei</taxon>
        <taxon>Clupei</taxon>
        <taxon>Clupeiformes</taxon>
        <taxon>Clupeoidei</taxon>
        <taxon>Clupeidae</taxon>
        <taxon>Clupea</taxon>
    </lineage>
</organism>
<dbReference type="InterPro" id="IPR056288">
    <property type="entry name" value="CEP76_C"/>
</dbReference>
<protein>
    <submittedName>
        <fullName evidence="3">Protein CC2D2B-like</fullName>
    </submittedName>
</protein>
<dbReference type="Pfam" id="PF24652">
    <property type="entry name" value="CEP76_C"/>
    <property type="match status" value="1"/>
</dbReference>
<feature type="domain" description="Centrosomal protein of 76 kDa C-terminal" evidence="1">
    <location>
        <begin position="45"/>
        <end position="165"/>
    </location>
</feature>
<dbReference type="RefSeq" id="XP_031435297.1">
    <property type="nucleotide sequence ID" value="XM_031579437.2"/>
</dbReference>
<dbReference type="GeneID" id="105893415"/>
<proteinExistence type="predicted"/>
<dbReference type="PANTHER" id="PTHR20837">
    <property type="entry name" value="CENTROSOMAL PROTEIN-RELATED"/>
    <property type="match status" value="1"/>
</dbReference>
<dbReference type="KEGG" id="char:105893415"/>